<dbReference type="Gene3D" id="2.170.260.10">
    <property type="entry name" value="paz domain"/>
    <property type="match status" value="1"/>
</dbReference>
<feature type="domain" description="Argonaute linker 1" evidence="2">
    <location>
        <begin position="40"/>
        <end position="95"/>
    </location>
</feature>
<feature type="compositionally biased region" description="Polar residues" evidence="1">
    <location>
        <begin position="116"/>
        <end position="131"/>
    </location>
</feature>
<evidence type="ECO:0000256" key="1">
    <source>
        <dbReference type="SAM" id="MobiDB-lite"/>
    </source>
</evidence>
<evidence type="ECO:0000313" key="3">
    <source>
        <dbReference type="EMBL" id="KAJ1358686.1"/>
    </source>
</evidence>
<comment type="caution">
    <text evidence="3">The sequence shown here is derived from an EMBL/GenBank/DDBJ whole genome shotgun (WGS) entry which is preliminary data.</text>
</comment>
<dbReference type="EMBL" id="JAHQIW010003423">
    <property type="protein sequence ID" value="KAJ1358686.1"/>
    <property type="molecule type" value="Genomic_DNA"/>
</dbReference>
<name>A0AAD5MZL6_PARTN</name>
<keyword evidence="4" id="KW-1185">Reference proteome</keyword>
<dbReference type="PANTHER" id="PTHR22891">
    <property type="entry name" value="EUKARYOTIC TRANSLATION INITIATION FACTOR 2C"/>
    <property type="match status" value="1"/>
</dbReference>
<sequence length="274" mass="30453">MRRTRTNNLEERVLTPIQILDIVCRQSLTCPFIDNSANFYSWKSSCYRIPINGALALDLEGGKEMWTGFFSSAHVASGWKPLLNIDVAHTAFYKAKISMVQFMCDVLNERAGAYRNPSSTMRSSHSTTNQPGRAYGASRGGTATSSGRGGYQNYSPRITQSTQKSEESSAMLTPASLYKEFSLSNHETKILADAVKGIKIRISHRKGAARVYRVNSLQLLADQLTFKGVTDDGRETIKSVAQYFAEKYSVSKFLPISVKLLIERNHTTLGLTTK</sequence>
<organism evidence="3 4">
    <name type="scientific">Parelaphostrongylus tenuis</name>
    <name type="common">Meningeal worm</name>
    <dbReference type="NCBI Taxonomy" id="148309"/>
    <lineage>
        <taxon>Eukaryota</taxon>
        <taxon>Metazoa</taxon>
        <taxon>Ecdysozoa</taxon>
        <taxon>Nematoda</taxon>
        <taxon>Chromadorea</taxon>
        <taxon>Rhabditida</taxon>
        <taxon>Rhabditina</taxon>
        <taxon>Rhabditomorpha</taxon>
        <taxon>Strongyloidea</taxon>
        <taxon>Metastrongylidae</taxon>
        <taxon>Parelaphostrongylus</taxon>
    </lineage>
</organism>
<proteinExistence type="predicted"/>
<dbReference type="SMART" id="SM01163">
    <property type="entry name" value="DUF1785"/>
    <property type="match status" value="1"/>
</dbReference>
<gene>
    <name evidence="3" type="ORF">KIN20_017176</name>
</gene>
<evidence type="ECO:0000313" key="4">
    <source>
        <dbReference type="Proteomes" id="UP001196413"/>
    </source>
</evidence>
<protein>
    <recommendedName>
        <fullName evidence="2">Argonaute linker 1 domain-containing protein</fullName>
    </recommendedName>
</protein>
<dbReference type="AlphaFoldDB" id="A0AAD5MZL6"/>
<dbReference type="InterPro" id="IPR014811">
    <property type="entry name" value="ArgoL1"/>
</dbReference>
<feature type="compositionally biased region" description="Polar residues" evidence="1">
    <location>
        <begin position="152"/>
        <end position="167"/>
    </location>
</feature>
<dbReference type="Pfam" id="PF08699">
    <property type="entry name" value="ArgoL1"/>
    <property type="match status" value="1"/>
</dbReference>
<dbReference type="InterPro" id="IPR036085">
    <property type="entry name" value="PAZ_dom_sf"/>
</dbReference>
<dbReference type="SUPFAM" id="SSF101690">
    <property type="entry name" value="PAZ domain"/>
    <property type="match status" value="1"/>
</dbReference>
<feature type="region of interest" description="Disordered" evidence="1">
    <location>
        <begin position="115"/>
        <end position="167"/>
    </location>
</feature>
<feature type="compositionally biased region" description="Low complexity" evidence="1">
    <location>
        <begin position="132"/>
        <end position="146"/>
    </location>
</feature>
<reference evidence="3" key="1">
    <citation type="submission" date="2021-06" db="EMBL/GenBank/DDBJ databases">
        <title>Parelaphostrongylus tenuis whole genome reference sequence.</title>
        <authorList>
            <person name="Garwood T.J."/>
            <person name="Larsen P.A."/>
            <person name="Fountain-Jones N.M."/>
            <person name="Garbe J.R."/>
            <person name="Macchietto M.G."/>
            <person name="Kania S.A."/>
            <person name="Gerhold R.W."/>
            <person name="Richards J.E."/>
            <person name="Wolf T.M."/>
        </authorList>
    </citation>
    <scope>NUCLEOTIDE SEQUENCE</scope>
    <source>
        <strain evidence="3">MNPRO001-30</strain>
        <tissue evidence="3">Meninges</tissue>
    </source>
</reference>
<evidence type="ECO:0000259" key="2">
    <source>
        <dbReference type="SMART" id="SM01163"/>
    </source>
</evidence>
<dbReference type="CDD" id="cd02846">
    <property type="entry name" value="PAZ_argonaute_like"/>
    <property type="match status" value="1"/>
</dbReference>
<dbReference type="Proteomes" id="UP001196413">
    <property type="component" value="Unassembled WGS sequence"/>
</dbReference>
<accession>A0AAD5MZL6</accession>